<dbReference type="PANTHER" id="PTHR35176:SF2">
    <property type="entry name" value="F420H(2)-DEPENDENT REDUCTASE RV1155"/>
    <property type="match status" value="1"/>
</dbReference>
<dbReference type="InterPro" id="IPR052019">
    <property type="entry name" value="F420H2_bilvrd_red/Heme_oxyg"/>
</dbReference>
<dbReference type="GO" id="GO:0005829">
    <property type="term" value="C:cytosol"/>
    <property type="evidence" value="ECO:0007669"/>
    <property type="project" value="TreeGrafter"/>
</dbReference>
<dbReference type="PANTHER" id="PTHR35176">
    <property type="entry name" value="HEME OXYGENASE HI_0854-RELATED"/>
    <property type="match status" value="1"/>
</dbReference>
<reference evidence="3 4" key="1">
    <citation type="submission" date="2019-03" db="EMBL/GenBank/DDBJ databases">
        <title>Genomic Encyclopedia of Type Strains, Phase IV (KMG-IV): sequencing the most valuable type-strain genomes for metagenomic binning, comparative biology and taxonomic classification.</title>
        <authorList>
            <person name="Goeker M."/>
        </authorList>
    </citation>
    <scope>NUCLEOTIDE SEQUENCE [LARGE SCALE GENOMIC DNA]</scope>
    <source>
        <strain evidence="3 4">DSM 45934</strain>
    </source>
</reference>
<dbReference type="GO" id="GO:0016627">
    <property type="term" value="F:oxidoreductase activity, acting on the CH-CH group of donors"/>
    <property type="evidence" value="ECO:0007669"/>
    <property type="project" value="TreeGrafter"/>
</dbReference>
<keyword evidence="4" id="KW-1185">Reference proteome</keyword>
<keyword evidence="1" id="KW-0560">Oxidoreductase</keyword>
<evidence type="ECO:0000259" key="2">
    <source>
        <dbReference type="Pfam" id="PF01243"/>
    </source>
</evidence>
<sequence>MIEHAEGLRLVAELGGADNWLAVLVTQRPDGRPATSVVNAGILPHPDTGESVVAFVARGATAKLTNLRHHPEATLVFRAGWEWVAVSGPVTLAGPDEPVDDLPRLLRDIYHAAGGRHDDLDEYDRVMATERRTAVLLAPVRFATNPPGTEHEE</sequence>
<dbReference type="AlphaFoldDB" id="A0A4R2IZE3"/>
<protein>
    <submittedName>
        <fullName evidence="3">PPOX class probable F420-dependent enzyme</fullName>
    </submittedName>
</protein>
<organism evidence="3 4">
    <name type="scientific">Actinocrispum wychmicini</name>
    <dbReference type="NCBI Taxonomy" id="1213861"/>
    <lineage>
        <taxon>Bacteria</taxon>
        <taxon>Bacillati</taxon>
        <taxon>Actinomycetota</taxon>
        <taxon>Actinomycetes</taxon>
        <taxon>Pseudonocardiales</taxon>
        <taxon>Pseudonocardiaceae</taxon>
        <taxon>Actinocrispum</taxon>
    </lineage>
</organism>
<proteinExistence type="predicted"/>
<dbReference type="InterPro" id="IPR011576">
    <property type="entry name" value="Pyridox_Oxase_N"/>
</dbReference>
<dbReference type="SUPFAM" id="SSF50475">
    <property type="entry name" value="FMN-binding split barrel"/>
    <property type="match status" value="1"/>
</dbReference>
<comment type="caution">
    <text evidence="3">The sequence shown here is derived from an EMBL/GenBank/DDBJ whole genome shotgun (WGS) entry which is preliminary data.</text>
</comment>
<dbReference type="EMBL" id="SLWS01000013">
    <property type="protein sequence ID" value="TCO50697.1"/>
    <property type="molecule type" value="Genomic_DNA"/>
</dbReference>
<dbReference type="GO" id="GO:0070967">
    <property type="term" value="F:coenzyme F420 binding"/>
    <property type="evidence" value="ECO:0007669"/>
    <property type="project" value="TreeGrafter"/>
</dbReference>
<dbReference type="Gene3D" id="2.30.110.10">
    <property type="entry name" value="Electron Transport, Fmn-binding Protein, Chain A"/>
    <property type="match status" value="1"/>
</dbReference>
<evidence type="ECO:0000313" key="3">
    <source>
        <dbReference type="EMBL" id="TCO50697.1"/>
    </source>
</evidence>
<name>A0A4R2IZE3_9PSEU</name>
<feature type="domain" description="Pyridoxamine 5'-phosphate oxidase N-terminal" evidence="2">
    <location>
        <begin position="21"/>
        <end position="112"/>
    </location>
</feature>
<dbReference type="Pfam" id="PF01243">
    <property type="entry name" value="PNPOx_N"/>
    <property type="match status" value="1"/>
</dbReference>
<dbReference type="OrthoDB" id="3293200at2"/>
<accession>A0A4R2IZE3</accession>
<gene>
    <name evidence="3" type="ORF">EV192_11375</name>
</gene>
<evidence type="ECO:0000313" key="4">
    <source>
        <dbReference type="Proteomes" id="UP000295680"/>
    </source>
</evidence>
<dbReference type="InterPro" id="IPR012349">
    <property type="entry name" value="Split_barrel_FMN-bd"/>
</dbReference>
<evidence type="ECO:0000256" key="1">
    <source>
        <dbReference type="ARBA" id="ARBA00023002"/>
    </source>
</evidence>
<dbReference type="Proteomes" id="UP000295680">
    <property type="component" value="Unassembled WGS sequence"/>
</dbReference>
<dbReference type="RefSeq" id="WP_132124659.1">
    <property type="nucleotide sequence ID" value="NZ_SLWS01000013.1"/>
</dbReference>